<evidence type="ECO:0000256" key="1">
    <source>
        <dbReference type="SAM" id="Phobius"/>
    </source>
</evidence>
<dbReference type="Proteomes" id="UP000501107">
    <property type="component" value="Plasmid unnamed3"/>
</dbReference>
<dbReference type="AlphaFoldDB" id="A0A0B5NP26"/>
<organism evidence="3 5">
    <name type="scientific">Bacillus thuringiensis</name>
    <dbReference type="NCBI Taxonomy" id="1428"/>
    <lineage>
        <taxon>Bacteria</taxon>
        <taxon>Bacillati</taxon>
        <taxon>Bacillota</taxon>
        <taxon>Bacilli</taxon>
        <taxon>Bacillales</taxon>
        <taxon>Bacillaceae</taxon>
        <taxon>Bacillus</taxon>
        <taxon>Bacillus cereus group</taxon>
    </lineage>
</organism>
<protein>
    <submittedName>
        <fullName evidence="2">Membrane protein</fullName>
    </submittedName>
</protein>
<keyword evidence="3" id="KW-0614">Plasmid</keyword>
<feature type="transmembrane region" description="Helical" evidence="1">
    <location>
        <begin position="33"/>
        <end position="52"/>
    </location>
</feature>
<evidence type="ECO:0000313" key="5">
    <source>
        <dbReference type="Proteomes" id="UP000501107"/>
    </source>
</evidence>
<reference evidence="2 4" key="1">
    <citation type="journal article" date="2015" name="Genome Announc.">
        <title>Complete genome sequences for 35 biothreat assay-relevant bacillus species.</title>
        <authorList>
            <person name="Johnson S.L."/>
            <person name="Daligault H.E."/>
            <person name="Davenport K.W."/>
            <person name="Jaissle J."/>
            <person name="Frey K.G."/>
            <person name="Ladner J.T."/>
            <person name="Broomall S.M."/>
            <person name="Bishop-Lilly K.A."/>
            <person name="Bruce D.C."/>
            <person name="Gibbons H.S."/>
            <person name="Coyne S.R."/>
            <person name="Lo C.C."/>
            <person name="Meincke L."/>
            <person name="Munk A.C."/>
            <person name="Koroleva G.I."/>
            <person name="Rosenzweig C.N."/>
            <person name="Palacios G.F."/>
            <person name="Redden C.L."/>
            <person name="Minogue T.D."/>
            <person name="Chain P.S."/>
        </authorList>
    </citation>
    <scope>NUCLEOTIDE SEQUENCE [LARGE SCALE GENOMIC DNA]</scope>
    <source>
        <strain evidence="2 4">HD1011</strain>
        <plasmid evidence="2 4">2</plasmid>
    </source>
</reference>
<keyword evidence="1" id="KW-0812">Transmembrane</keyword>
<feature type="transmembrane region" description="Helical" evidence="1">
    <location>
        <begin position="6"/>
        <end position="21"/>
    </location>
</feature>
<evidence type="ECO:0000313" key="2">
    <source>
        <dbReference type="EMBL" id="AJG73883.1"/>
    </source>
</evidence>
<evidence type="ECO:0000313" key="3">
    <source>
        <dbReference type="EMBL" id="QKH22575.1"/>
    </source>
</evidence>
<accession>A0A0B5NP26</accession>
<reference evidence="3 5" key="2">
    <citation type="submission" date="2020-05" db="EMBL/GenBank/DDBJ databases">
        <title>FDA dAtabase for Regulatory Grade micrObial Sequences (FDA-ARGOS): Supporting development and validation of Infectious Disease Dx tests.</title>
        <authorList>
            <person name="Nelson B."/>
            <person name="Plummer A."/>
            <person name="Tallon L."/>
            <person name="Sadzewicz L."/>
            <person name="Zhao X."/>
            <person name="Vavikolanu K."/>
            <person name="Mehta A."/>
            <person name="Aluvathingal J."/>
            <person name="Nadendla S."/>
            <person name="Myers T."/>
            <person name="Yan Y."/>
            <person name="Sichtig H."/>
        </authorList>
    </citation>
    <scope>NUCLEOTIDE SEQUENCE [LARGE SCALE GENOMIC DNA]</scope>
    <source>
        <strain evidence="3 5">FDAARGOS_795</strain>
        <plasmid evidence="3 5">unnamed3</plasmid>
    </source>
</reference>
<keyword evidence="1" id="KW-1133">Transmembrane helix</keyword>
<evidence type="ECO:0000313" key="4">
    <source>
        <dbReference type="Proteomes" id="UP000031876"/>
    </source>
</evidence>
<geneLocation type="plasmid" evidence="3 5">
    <name>unnamed3</name>
</geneLocation>
<name>A0A0B5NP26_BACTU</name>
<dbReference type="EMBL" id="CP009334">
    <property type="protein sequence ID" value="AJG73883.1"/>
    <property type="molecule type" value="Genomic_DNA"/>
</dbReference>
<dbReference type="Proteomes" id="UP000031876">
    <property type="component" value="Plasmid 2"/>
</dbReference>
<keyword evidence="1" id="KW-0472">Membrane</keyword>
<dbReference type="RefSeq" id="WP_001142743.1">
    <property type="nucleotide sequence ID" value="NZ_CP009334.1"/>
</dbReference>
<dbReference type="KEGG" id="btw:BF38_5854"/>
<sequence length="53" mass="6221">MPTMLIYAYTLSVLIFVYMLWTKMETTKFKKVFLTGVISASLYALNYFGLFYS</sequence>
<dbReference type="EMBL" id="CP053979">
    <property type="protein sequence ID" value="QKH22575.1"/>
    <property type="molecule type" value="Genomic_DNA"/>
</dbReference>
<proteinExistence type="predicted"/>
<gene>
    <name evidence="2" type="ORF">BF38_5854</name>
    <name evidence="3" type="ORF">FOC89_01605</name>
</gene>
<geneLocation type="plasmid" evidence="2 4">
    <name>2</name>
</geneLocation>